<evidence type="ECO:0000256" key="2">
    <source>
        <dbReference type="ARBA" id="ARBA00012552"/>
    </source>
</evidence>
<dbReference type="EC" id="3.6.4.13" evidence="2"/>
<feature type="compositionally biased region" description="Low complexity" evidence="14">
    <location>
        <begin position="795"/>
        <end position="810"/>
    </location>
</feature>
<evidence type="ECO:0000256" key="14">
    <source>
        <dbReference type="SAM" id="MobiDB-lite"/>
    </source>
</evidence>
<feature type="region of interest" description="Disordered" evidence="14">
    <location>
        <begin position="156"/>
        <end position="190"/>
    </location>
</feature>
<evidence type="ECO:0000256" key="6">
    <source>
        <dbReference type="ARBA" id="ARBA00022806"/>
    </source>
</evidence>
<evidence type="ECO:0000256" key="4">
    <source>
        <dbReference type="ARBA" id="ARBA00022741"/>
    </source>
</evidence>
<dbReference type="InterPro" id="IPR014014">
    <property type="entry name" value="RNA_helicase_DEAD_Q_motif"/>
</dbReference>
<dbReference type="GO" id="GO:0006397">
    <property type="term" value="P:mRNA processing"/>
    <property type="evidence" value="ECO:0007669"/>
    <property type="project" value="UniProtKB-KW"/>
</dbReference>
<feature type="domain" description="Helicase ATP-binding" evidence="15">
    <location>
        <begin position="372"/>
        <end position="551"/>
    </location>
</feature>
<keyword evidence="5 18" id="KW-0378">Hydrolase</keyword>
<dbReference type="PROSITE" id="PS00039">
    <property type="entry name" value="DEAD_ATP_HELICASE"/>
    <property type="match status" value="1"/>
</dbReference>
<reference evidence="18" key="1">
    <citation type="journal article" date="2020" name="Stud. Mycol.">
        <title>101 Dothideomycetes genomes: a test case for predicting lifestyles and emergence of pathogens.</title>
        <authorList>
            <person name="Haridas S."/>
            <person name="Albert R."/>
            <person name="Binder M."/>
            <person name="Bloem J."/>
            <person name="Labutti K."/>
            <person name="Salamov A."/>
            <person name="Andreopoulos B."/>
            <person name="Baker S."/>
            <person name="Barry K."/>
            <person name="Bills G."/>
            <person name="Bluhm B."/>
            <person name="Cannon C."/>
            <person name="Castanera R."/>
            <person name="Culley D."/>
            <person name="Daum C."/>
            <person name="Ezra D."/>
            <person name="Gonzalez J."/>
            <person name="Henrissat B."/>
            <person name="Kuo A."/>
            <person name="Liang C."/>
            <person name="Lipzen A."/>
            <person name="Lutzoni F."/>
            <person name="Magnuson J."/>
            <person name="Mondo S."/>
            <person name="Nolan M."/>
            <person name="Ohm R."/>
            <person name="Pangilinan J."/>
            <person name="Park H.-J."/>
            <person name="Ramirez L."/>
            <person name="Alfaro M."/>
            <person name="Sun H."/>
            <person name="Tritt A."/>
            <person name="Yoshinaga Y."/>
            <person name="Zwiers L.-H."/>
            <person name="Turgeon B."/>
            <person name="Goodwin S."/>
            <person name="Spatafora J."/>
            <person name="Crous P."/>
            <person name="Grigoriev I."/>
        </authorList>
    </citation>
    <scope>NUCLEOTIDE SEQUENCE</scope>
    <source>
        <strain evidence="18">CBS 123094</strain>
    </source>
</reference>
<keyword evidence="9" id="KW-0539">Nucleus</keyword>
<dbReference type="CDD" id="cd18787">
    <property type="entry name" value="SF2_C_DEAD"/>
    <property type="match status" value="1"/>
</dbReference>
<evidence type="ECO:0000259" key="15">
    <source>
        <dbReference type="PROSITE" id="PS51192"/>
    </source>
</evidence>
<dbReference type="GO" id="GO:0003676">
    <property type="term" value="F:nucleic acid binding"/>
    <property type="evidence" value="ECO:0007669"/>
    <property type="project" value="InterPro"/>
</dbReference>
<dbReference type="Pfam" id="PF00270">
    <property type="entry name" value="DEAD"/>
    <property type="match status" value="1"/>
</dbReference>
<dbReference type="OrthoDB" id="196131at2759"/>
<evidence type="ECO:0000256" key="8">
    <source>
        <dbReference type="ARBA" id="ARBA00023187"/>
    </source>
</evidence>
<sequence length="992" mass="107808">MKEPVNLSGWRQRMLEKKALRQVETTSADPSTVASPTTPSAAATPSTPVGNGEPLAAVHKSVERPPAKASQKVAAEKSEPKPKKIKLLDGAIKGLPARSGPAVERPIVEDSNNAAARPRPEGGLTFSGLKKSKAVSEQVASRGLFDDEEVTKKRKFQALPDFVPEENPLPDEPEEDVGTLRDIDSEEDTATNAEAQARLEARRAALTSGDSLMEDAPAPVESAEQMDIDDPLDAFMAGLNEKHTASTISGLNRGQAMFVEDIEPDQHAVEDEDFMAVSTTKKKRKEVPVVDHSKVEYAPFRKNFYTEPSDVAAMTEEQVTELRFMLDDIKVKGDSIPRPVTKWAQMGLLQSTMNIFQNLGYETPTAVQSQAIPIAESGLDMIAIAKTGSGKTLAFGVPIIRHILDQPPLKSSDGPIGLILAPTRELAVQIVAELKPFLKASKLKIVSATGGSPISDDIANIKRGGIHVICATPGRLIDLLQANSGRVLSCKRITYVVLDEADRMFDLGFEPQVMKILNNTRPDRQTLLFSATFPKNMSSFSKKYTNGIVEVQIGGRSVVAPEITQIVKVVAPGREKKMRVVLHYLGQLFADDEDVRALVFTERQETAEDILNELIKASYNCNAIHGGKDASDRVDALNDFKNGFSPVLIATSVAARGLDVPQLRLVINYDCPTHLEDYVHRCGRTGRAGNTGTAVTLIERPGEERFSFHLIKALKQSEQVVPDDLLVMGNDFQKKIDAGEEKWFDAGFGGKGLDKLELQRATEKMRAKRAFKNEADDDQSDEELDLPALKKDEPAPVAADATASAPAAATPDDDIPSYMKLLNNKIVVNKTERPPPDAKPMTVREQVRAAAAGVDSRLSKKGTIHHGQPIDNKGPDAGAFHSTIEINDFPQKARWAVTNRTNVAKILDSTGVSITSKGIFWPPGKTPGETDQPKLYILVEGDTENSVHSAMSELTRLLREATEDVAVAAGPRAATGRYNVVRPQRGACGGRR</sequence>
<keyword evidence="8" id="KW-0508">mRNA splicing</keyword>
<dbReference type="FunFam" id="3.40.50.300:FF:000079">
    <property type="entry name" value="probable ATP-dependent RNA helicase DDX17"/>
    <property type="match status" value="1"/>
</dbReference>
<dbReference type="EMBL" id="ML977620">
    <property type="protein sequence ID" value="KAF1996893.1"/>
    <property type="molecule type" value="Genomic_DNA"/>
</dbReference>
<evidence type="ECO:0000256" key="10">
    <source>
        <dbReference type="ARBA" id="ARBA00037330"/>
    </source>
</evidence>
<name>A0A6A5W4V7_9PLEO</name>
<keyword evidence="19" id="KW-1185">Reference proteome</keyword>
<keyword evidence="6" id="KW-0347">Helicase</keyword>
<dbReference type="InterPro" id="IPR000629">
    <property type="entry name" value="RNA-helicase_DEAD-box_CS"/>
</dbReference>
<feature type="short sequence motif" description="Q motif" evidence="13">
    <location>
        <begin position="341"/>
        <end position="369"/>
    </location>
</feature>
<keyword evidence="3" id="KW-0507">mRNA processing</keyword>
<evidence type="ECO:0000313" key="18">
    <source>
        <dbReference type="EMBL" id="KAF1996893.1"/>
    </source>
</evidence>
<evidence type="ECO:0000256" key="9">
    <source>
        <dbReference type="ARBA" id="ARBA00023242"/>
    </source>
</evidence>
<dbReference type="Proteomes" id="UP000799779">
    <property type="component" value="Unassembled WGS sequence"/>
</dbReference>
<evidence type="ECO:0000256" key="12">
    <source>
        <dbReference type="ARBA" id="ARBA00047984"/>
    </source>
</evidence>
<dbReference type="GO" id="GO:0005524">
    <property type="term" value="F:ATP binding"/>
    <property type="evidence" value="ECO:0007669"/>
    <property type="project" value="UniProtKB-KW"/>
</dbReference>
<comment type="function">
    <text evidence="10">ATP-dependent RNA helicase involved spliceosome assembly and in nuclear splicing. Catalyzes an ATP-dependent conformational change of U2 snRNP. Bridges U1 and U2 snRNPs and enables stable U2 snRNP association with intron RNA.</text>
</comment>
<feature type="domain" description="DEAD-box RNA helicase Q" evidence="17">
    <location>
        <begin position="341"/>
        <end position="369"/>
    </location>
</feature>
<feature type="compositionally biased region" description="Acidic residues" evidence="14">
    <location>
        <begin position="168"/>
        <end position="177"/>
    </location>
</feature>
<feature type="region of interest" description="Disordered" evidence="14">
    <location>
        <begin position="853"/>
        <end position="875"/>
    </location>
</feature>
<dbReference type="AlphaFoldDB" id="A0A6A5W4V7"/>
<gene>
    <name evidence="18" type="ORF">P154DRAFT_305692</name>
</gene>
<dbReference type="GO" id="GO:0003724">
    <property type="term" value="F:RNA helicase activity"/>
    <property type="evidence" value="ECO:0007669"/>
    <property type="project" value="UniProtKB-EC"/>
</dbReference>
<dbReference type="SMART" id="SM00487">
    <property type="entry name" value="DEXDc"/>
    <property type="match status" value="1"/>
</dbReference>
<evidence type="ECO:0000256" key="3">
    <source>
        <dbReference type="ARBA" id="ARBA00022664"/>
    </source>
</evidence>
<comment type="subcellular location">
    <subcellularLocation>
        <location evidence="1">Nucleus</location>
    </subcellularLocation>
</comment>
<comment type="similarity">
    <text evidence="11">Belongs to the DEAD box helicase family. DDX46/PRP5 subfamily.</text>
</comment>
<dbReference type="InterPro" id="IPR014001">
    <property type="entry name" value="Helicase_ATP-bd"/>
</dbReference>
<evidence type="ECO:0000256" key="11">
    <source>
        <dbReference type="ARBA" id="ARBA00038511"/>
    </source>
</evidence>
<evidence type="ECO:0000256" key="1">
    <source>
        <dbReference type="ARBA" id="ARBA00004123"/>
    </source>
</evidence>
<evidence type="ECO:0000256" key="7">
    <source>
        <dbReference type="ARBA" id="ARBA00022840"/>
    </source>
</evidence>
<dbReference type="GO" id="GO:0016787">
    <property type="term" value="F:hydrolase activity"/>
    <property type="evidence" value="ECO:0007669"/>
    <property type="project" value="UniProtKB-KW"/>
</dbReference>
<dbReference type="PANTHER" id="PTHR47958">
    <property type="entry name" value="ATP-DEPENDENT RNA HELICASE DBP3"/>
    <property type="match status" value="1"/>
</dbReference>
<evidence type="ECO:0000259" key="16">
    <source>
        <dbReference type="PROSITE" id="PS51194"/>
    </source>
</evidence>
<proteinExistence type="inferred from homology"/>
<evidence type="ECO:0000256" key="5">
    <source>
        <dbReference type="ARBA" id="ARBA00022801"/>
    </source>
</evidence>
<feature type="domain" description="Helicase C-terminal" evidence="16">
    <location>
        <begin position="584"/>
        <end position="729"/>
    </location>
</feature>
<comment type="catalytic activity">
    <reaction evidence="12">
        <text>ATP + H2O = ADP + phosphate + H(+)</text>
        <dbReference type="Rhea" id="RHEA:13065"/>
        <dbReference type="ChEBI" id="CHEBI:15377"/>
        <dbReference type="ChEBI" id="CHEBI:15378"/>
        <dbReference type="ChEBI" id="CHEBI:30616"/>
        <dbReference type="ChEBI" id="CHEBI:43474"/>
        <dbReference type="ChEBI" id="CHEBI:456216"/>
        <dbReference type="EC" id="3.6.4.13"/>
    </reaction>
</comment>
<dbReference type="GO" id="GO:0008380">
    <property type="term" value="P:RNA splicing"/>
    <property type="evidence" value="ECO:0007669"/>
    <property type="project" value="UniProtKB-KW"/>
</dbReference>
<dbReference type="PROSITE" id="PS51195">
    <property type="entry name" value="Q_MOTIF"/>
    <property type="match status" value="1"/>
</dbReference>
<dbReference type="InterPro" id="IPR001650">
    <property type="entry name" value="Helicase_C-like"/>
</dbReference>
<feature type="region of interest" description="Disordered" evidence="14">
    <location>
        <begin position="769"/>
        <end position="814"/>
    </location>
</feature>
<dbReference type="PROSITE" id="PS51192">
    <property type="entry name" value="HELICASE_ATP_BIND_1"/>
    <property type="match status" value="1"/>
</dbReference>
<organism evidence="18 19">
    <name type="scientific">Amniculicola lignicola CBS 123094</name>
    <dbReference type="NCBI Taxonomy" id="1392246"/>
    <lineage>
        <taxon>Eukaryota</taxon>
        <taxon>Fungi</taxon>
        <taxon>Dikarya</taxon>
        <taxon>Ascomycota</taxon>
        <taxon>Pezizomycotina</taxon>
        <taxon>Dothideomycetes</taxon>
        <taxon>Pleosporomycetidae</taxon>
        <taxon>Pleosporales</taxon>
        <taxon>Amniculicolaceae</taxon>
        <taxon>Amniculicola</taxon>
    </lineage>
</organism>
<protein>
    <recommendedName>
        <fullName evidence="2">RNA helicase</fullName>
        <ecNumber evidence="2">3.6.4.13</ecNumber>
    </recommendedName>
</protein>
<dbReference type="Gene3D" id="3.40.50.300">
    <property type="entry name" value="P-loop containing nucleotide triphosphate hydrolases"/>
    <property type="match status" value="2"/>
</dbReference>
<dbReference type="InterPro" id="IPR056149">
    <property type="entry name" value="PRP5/DDX46/KHDC4_KH"/>
</dbReference>
<feature type="compositionally biased region" description="Low complexity" evidence="14">
    <location>
        <begin position="25"/>
        <end position="48"/>
    </location>
</feature>
<evidence type="ECO:0000259" key="17">
    <source>
        <dbReference type="PROSITE" id="PS51195"/>
    </source>
</evidence>
<evidence type="ECO:0000256" key="13">
    <source>
        <dbReference type="PROSITE-ProRule" id="PRU00552"/>
    </source>
</evidence>
<dbReference type="GO" id="GO:0005634">
    <property type="term" value="C:nucleus"/>
    <property type="evidence" value="ECO:0007669"/>
    <property type="project" value="UniProtKB-SubCell"/>
</dbReference>
<dbReference type="InterPro" id="IPR011545">
    <property type="entry name" value="DEAD/DEAH_box_helicase_dom"/>
</dbReference>
<dbReference type="SMART" id="SM00490">
    <property type="entry name" value="HELICc"/>
    <property type="match status" value="1"/>
</dbReference>
<keyword evidence="7" id="KW-0067">ATP-binding</keyword>
<accession>A0A6A5W4V7</accession>
<dbReference type="InterPro" id="IPR027417">
    <property type="entry name" value="P-loop_NTPase"/>
</dbReference>
<feature type="region of interest" description="Disordered" evidence="14">
    <location>
        <begin position="20"/>
        <end position="132"/>
    </location>
</feature>
<dbReference type="Pfam" id="PF00271">
    <property type="entry name" value="Helicase_C"/>
    <property type="match status" value="1"/>
</dbReference>
<keyword evidence="4" id="KW-0547">Nucleotide-binding</keyword>
<dbReference type="SUPFAM" id="SSF52540">
    <property type="entry name" value="P-loop containing nucleoside triphosphate hydrolases"/>
    <property type="match status" value="1"/>
</dbReference>
<evidence type="ECO:0000313" key="19">
    <source>
        <dbReference type="Proteomes" id="UP000799779"/>
    </source>
</evidence>
<dbReference type="PROSITE" id="PS51194">
    <property type="entry name" value="HELICASE_CTER"/>
    <property type="match status" value="1"/>
</dbReference>
<feature type="compositionally biased region" description="Acidic residues" evidence="14">
    <location>
        <begin position="775"/>
        <end position="785"/>
    </location>
</feature>
<dbReference type="Pfam" id="PF23469">
    <property type="entry name" value="KH_12"/>
    <property type="match status" value="1"/>
</dbReference>